<evidence type="ECO:0000256" key="8">
    <source>
        <dbReference type="ARBA" id="ARBA00022833"/>
    </source>
</evidence>
<keyword evidence="8 12" id="KW-0862">Zinc</keyword>
<comment type="subcellular location">
    <subcellularLocation>
        <location evidence="1 12">Cytoplasm</location>
    </subcellularLocation>
</comment>
<comment type="subunit">
    <text evidence="3 12">Monomer.</text>
</comment>
<dbReference type="OrthoDB" id="9815130at2"/>
<keyword evidence="11 12" id="KW-0030">Aminoacyl-tRNA synthetase</keyword>
<evidence type="ECO:0000259" key="13">
    <source>
        <dbReference type="SMART" id="SM00840"/>
    </source>
</evidence>
<evidence type="ECO:0000256" key="9">
    <source>
        <dbReference type="ARBA" id="ARBA00022840"/>
    </source>
</evidence>
<feature type="binding site" evidence="12">
    <location>
        <position position="209"/>
    </location>
    <ligand>
        <name>Zn(2+)</name>
        <dbReference type="ChEBI" id="CHEBI:29105"/>
    </ligand>
</feature>
<dbReference type="SMART" id="SM00840">
    <property type="entry name" value="DALR_2"/>
    <property type="match status" value="1"/>
</dbReference>
<evidence type="ECO:0000256" key="2">
    <source>
        <dbReference type="ARBA" id="ARBA00005594"/>
    </source>
</evidence>
<dbReference type="InterPro" id="IPR056411">
    <property type="entry name" value="CysS_C"/>
</dbReference>
<protein>
    <recommendedName>
        <fullName evidence="12">Cysteine--tRNA ligase</fullName>
        <ecNumber evidence="12">6.1.1.16</ecNumber>
    </recommendedName>
    <alternativeName>
        <fullName evidence="12">Cysteinyl-tRNA synthetase</fullName>
        <shortName evidence="12">CysRS</shortName>
    </alternativeName>
</protein>
<comment type="cofactor">
    <cofactor evidence="12">
        <name>Zn(2+)</name>
        <dbReference type="ChEBI" id="CHEBI:29105"/>
    </cofactor>
    <text evidence="12">Binds 1 zinc ion per subunit.</text>
</comment>
<dbReference type="Proteomes" id="UP000295537">
    <property type="component" value="Unassembled WGS sequence"/>
</dbReference>
<dbReference type="InterPro" id="IPR014729">
    <property type="entry name" value="Rossmann-like_a/b/a_fold"/>
</dbReference>
<keyword evidence="15" id="KW-1185">Reference proteome</keyword>
<gene>
    <name evidence="12" type="primary">cysS</name>
    <name evidence="14" type="ORF">EV693_10774</name>
</gene>
<comment type="catalytic activity">
    <reaction evidence="12">
        <text>tRNA(Cys) + L-cysteine + ATP = L-cysteinyl-tRNA(Cys) + AMP + diphosphate</text>
        <dbReference type="Rhea" id="RHEA:17773"/>
        <dbReference type="Rhea" id="RHEA-COMP:9661"/>
        <dbReference type="Rhea" id="RHEA-COMP:9679"/>
        <dbReference type="ChEBI" id="CHEBI:30616"/>
        <dbReference type="ChEBI" id="CHEBI:33019"/>
        <dbReference type="ChEBI" id="CHEBI:35235"/>
        <dbReference type="ChEBI" id="CHEBI:78442"/>
        <dbReference type="ChEBI" id="CHEBI:78517"/>
        <dbReference type="ChEBI" id="CHEBI:456215"/>
        <dbReference type="EC" id="6.1.1.16"/>
    </reaction>
</comment>
<dbReference type="GO" id="GO:0008270">
    <property type="term" value="F:zinc ion binding"/>
    <property type="evidence" value="ECO:0007669"/>
    <property type="project" value="UniProtKB-UniRule"/>
</dbReference>
<dbReference type="Pfam" id="PF09190">
    <property type="entry name" value="DALR_2"/>
    <property type="match status" value="1"/>
</dbReference>
<keyword evidence="7 12" id="KW-0547">Nucleotide-binding</keyword>
<keyword evidence="5 12" id="KW-0436">Ligase</keyword>
<keyword evidence="4 12" id="KW-0963">Cytoplasm</keyword>
<dbReference type="PANTHER" id="PTHR10890:SF3">
    <property type="entry name" value="CYSTEINE--TRNA LIGASE, CYTOPLASMIC"/>
    <property type="match status" value="1"/>
</dbReference>
<dbReference type="InterPro" id="IPR015273">
    <property type="entry name" value="Cys-tRNA-synt_Ia_DALR"/>
</dbReference>
<evidence type="ECO:0000256" key="7">
    <source>
        <dbReference type="ARBA" id="ARBA00022741"/>
    </source>
</evidence>
<dbReference type="Pfam" id="PF23493">
    <property type="entry name" value="CysS_C"/>
    <property type="match status" value="1"/>
</dbReference>
<dbReference type="Gene3D" id="1.20.120.1910">
    <property type="entry name" value="Cysteine-tRNA ligase, C-terminal anti-codon recognition domain"/>
    <property type="match status" value="1"/>
</dbReference>
<feature type="binding site" evidence="12">
    <location>
        <position position="234"/>
    </location>
    <ligand>
        <name>Zn(2+)</name>
        <dbReference type="ChEBI" id="CHEBI:29105"/>
    </ligand>
</feature>
<evidence type="ECO:0000313" key="15">
    <source>
        <dbReference type="Proteomes" id="UP000295537"/>
    </source>
</evidence>
<dbReference type="InterPro" id="IPR024909">
    <property type="entry name" value="Cys-tRNA/MSH_ligase"/>
</dbReference>
<dbReference type="GO" id="GO:0005829">
    <property type="term" value="C:cytosol"/>
    <property type="evidence" value="ECO:0007669"/>
    <property type="project" value="TreeGrafter"/>
</dbReference>
<keyword evidence="6 12" id="KW-0479">Metal-binding</keyword>
<feature type="short sequence motif" description="'KMSKS' region" evidence="12">
    <location>
        <begin position="266"/>
        <end position="270"/>
    </location>
</feature>
<dbReference type="InterPro" id="IPR015803">
    <property type="entry name" value="Cys-tRNA-ligase"/>
</dbReference>
<evidence type="ECO:0000256" key="3">
    <source>
        <dbReference type="ARBA" id="ARBA00011245"/>
    </source>
</evidence>
<dbReference type="FunFam" id="3.40.50.620:FF:000009">
    <property type="entry name" value="Cysteine--tRNA ligase"/>
    <property type="match status" value="1"/>
</dbReference>
<comment type="similarity">
    <text evidence="2 12">Belongs to the class-I aminoacyl-tRNA synthetase family.</text>
</comment>
<dbReference type="AlphaFoldDB" id="A0A4R2N8D9"/>
<dbReference type="InterPro" id="IPR032678">
    <property type="entry name" value="tRNA-synt_1_cat_dom"/>
</dbReference>
<feature type="binding site" evidence="12">
    <location>
        <position position="28"/>
    </location>
    <ligand>
        <name>Zn(2+)</name>
        <dbReference type="ChEBI" id="CHEBI:29105"/>
    </ligand>
</feature>
<dbReference type="GO" id="GO:0006423">
    <property type="term" value="P:cysteinyl-tRNA aminoacylation"/>
    <property type="evidence" value="ECO:0007669"/>
    <property type="project" value="UniProtKB-UniRule"/>
</dbReference>
<keyword evidence="10 12" id="KW-0648">Protein biosynthesis</keyword>
<reference evidence="14 15" key="1">
    <citation type="submission" date="2019-03" db="EMBL/GenBank/DDBJ databases">
        <title>Genomic Encyclopedia of Type Strains, Phase IV (KMG-IV): sequencing the most valuable type-strain genomes for metagenomic binning, comparative biology and taxonomic classification.</title>
        <authorList>
            <person name="Goeker M."/>
        </authorList>
    </citation>
    <scope>NUCLEOTIDE SEQUENCE [LARGE SCALE GENOMIC DNA]</scope>
    <source>
        <strain evidence="14 15">DSM 16380</strain>
    </source>
</reference>
<sequence length="535" mass="61351">MLKIYNTLKREKQEFKPLNPKQVGMYVCGVTVYDLCHFGHGRTFVSFDVIVRYLRYLGYNVRYVRNITDVDDKIIKRALKNNESCEQLVEKMIAEMHKDFDSLNILRPDVEPRATQHIPDIVDLVQKLIDNGHAYIAEDGDVMFSVESYPEYGGLSRQNLEQLQAGSRVEVKSVKRNPMDFVLWKMSKENEPSWDSPWGKGRPGWHIECSAMNSKELGHHFDLHGGGSDLMFPHHENEIAQSCCANGKNYVNYWLHTGMLTLDKEKMSKSLGNYFSIRHMLGLYDAESLRYFFLTAHYRSLLDYSVENLDLARSALTRLYTALRGCDFSLSIVPEDNYVQAFKAAMNDDFNTPAALAVLFELAREINKLKQSDLNQANYLATRLKQLAEVLGLLTQEPDKFLQGAVDSAEIAEIEALIARRNQAREEKNWAEADQTRDALARRNVELEDSTTGTTWRKSAIVFYKNALDSFNRLKKKAPTLQQTIIELLPQLAKSNDDNTQALENSEFIYSVENYQLHYLRTKEGIVVLALLEAI</sequence>
<dbReference type="CDD" id="cd00672">
    <property type="entry name" value="CysRS_core"/>
    <property type="match status" value="1"/>
</dbReference>
<proteinExistence type="inferred from homology"/>
<dbReference type="NCBIfam" id="TIGR00435">
    <property type="entry name" value="cysS"/>
    <property type="match status" value="1"/>
</dbReference>
<dbReference type="PRINTS" id="PR00983">
    <property type="entry name" value="TRNASYNTHCYS"/>
</dbReference>
<name>A0A4R2N8D9_9PAST</name>
<dbReference type="HAMAP" id="MF_00041">
    <property type="entry name" value="Cys_tRNA_synth"/>
    <property type="match status" value="1"/>
</dbReference>
<accession>A0A4R2N8D9</accession>
<evidence type="ECO:0000256" key="6">
    <source>
        <dbReference type="ARBA" id="ARBA00022723"/>
    </source>
</evidence>
<feature type="short sequence motif" description="'HIGH' region" evidence="12">
    <location>
        <begin position="30"/>
        <end position="40"/>
    </location>
</feature>
<evidence type="ECO:0000256" key="5">
    <source>
        <dbReference type="ARBA" id="ARBA00022598"/>
    </source>
</evidence>
<dbReference type="Pfam" id="PF01406">
    <property type="entry name" value="tRNA-synt_1e"/>
    <property type="match status" value="1"/>
</dbReference>
<dbReference type="SUPFAM" id="SSF52374">
    <property type="entry name" value="Nucleotidylyl transferase"/>
    <property type="match status" value="1"/>
</dbReference>
<dbReference type="SUPFAM" id="SSF47323">
    <property type="entry name" value="Anticodon-binding domain of a subclass of class I aminoacyl-tRNA synthetases"/>
    <property type="match status" value="1"/>
</dbReference>
<feature type="binding site" evidence="12">
    <location>
        <position position="238"/>
    </location>
    <ligand>
        <name>Zn(2+)</name>
        <dbReference type="ChEBI" id="CHEBI:29105"/>
    </ligand>
</feature>
<evidence type="ECO:0000256" key="11">
    <source>
        <dbReference type="ARBA" id="ARBA00023146"/>
    </source>
</evidence>
<dbReference type="GO" id="GO:0004817">
    <property type="term" value="F:cysteine-tRNA ligase activity"/>
    <property type="evidence" value="ECO:0007669"/>
    <property type="project" value="UniProtKB-UniRule"/>
</dbReference>
<dbReference type="PANTHER" id="PTHR10890">
    <property type="entry name" value="CYSTEINYL-TRNA SYNTHETASE"/>
    <property type="match status" value="1"/>
</dbReference>
<feature type="binding site" evidence="12">
    <location>
        <position position="269"/>
    </location>
    <ligand>
        <name>ATP</name>
        <dbReference type="ChEBI" id="CHEBI:30616"/>
    </ligand>
</feature>
<evidence type="ECO:0000256" key="10">
    <source>
        <dbReference type="ARBA" id="ARBA00022917"/>
    </source>
</evidence>
<dbReference type="InterPro" id="IPR009080">
    <property type="entry name" value="tRNAsynth_Ia_anticodon-bd"/>
</dbReference>
<evidence type="ECO:0000256" key="1">
    <source>
        <dbReference type="ARBA" id="ARBA00004496"/>
    </source>
</evidence>
<evidence type="ECO:0000256" key="4">
    <source>
        <dbReference type="ARBA" id="ARBA00022490"/>
    </source>
</evidence>
<evidence type="ECO:0000313" key="14">
    <source>
        <dbReference type="EMBL" id="TCP17209.1"/>
    </source>
</evidence>
<dbReference type="CDD" id="cd07963">
    <property type="entry name" value="Anticodon_Ia_Cys"/>
    <property type="match status" value="1"/>
</dbReference>
<dbReference type="EMBL" id="SLXJ01000007">
    <property type="protein sequence ID" value="TCP17209.1"/>
    <property type="molecule type" value="Genomic_DNA"/>
</dbReference>
<dbReference type="EC" id="6.1.1.16" evidence="12"/>
<evidence type="ECO:0000256" key="12">
    <source>
        <dbReference type="HAMAP-Rule" id="MF_00041"/>
    </source>
</evidence>
<keyword evidence="9 12" id="KW-0067">ATP-binding</keyword>
<dbReference type="GO" id="GO:0005524">
    <property type="term" value="F:ATP binding"/>
    <property type="evidence" value="ECO:0007669"/>
    <property type="project" value="UniProtKB-UniRule"/>
</dbReference>
<feature type="domain" description="Cysteinyl-tRNA synthetase class Ia DALR" evidence="13">
    <location>
        <begin position="341"/>
        <end position="402"/>
    </location>
</feature>
<dbReference type="Gene3D" id="3.40.50.620">
    <property type="entry name" value="HUPs"/>
    <property type="match status" value="1"/>
</dbReference>
<organism evidence="14 15">
    <name type="scientific">Nicoletella semolina</name>
    <dbReference type="NCBI Taxonomy" id="271160"/>
    <lineage>
        <taxon>Bacteria</taxon>
        <taxon>Pseudomonadati</taxon>
        <taxon>Pseudomonadota</taxon>
        <taxon>Gammaproteobacteria</taxon>
        <taxon>Pasteurellales</taxon>
        <taxon>Pasteurellaceae</taxon>
        <taxon>Nicoletella</taxon>
    </lineage>
</organism>
<comment type="caution">
    <text evidence="14">The sequence shown here is derived from an EMBL/GenBank/DDBJ whole genome shotgun (WGS) entry which is preliminary data.</text>
</comment>